<dbReference type="AlphaFoldDB" id="A0A918RDF8"/>
<reference evidence="1" key="1">
    <citation type="journal article" date="2014" name="Int. J. Syst. Evol. Microbiol.">
        <title>Complete genome sequence of Corynebacterium casei LMG S-19264T (=DSM 44701T), isolated from a smear-ripened cheese.</title>
        <authorList>
            <consortium name="US DOE Joint Genome Institute (JGI-PGF)"/>
            <person name="Walter F."/>
            <person name="Albersmeier A."/>
            <person name="Kalinowski J."/>
            <person name="Ruckert C."/>
        </authorList>
    </citation>
    <scope>NUCLEOTIDE SEQUENCE</scope>
    <source>
        <strain evidence="1">KCTC 32422</strain>
    </source>
</reference>
<proteinExistence type="predicted"/>
<gene>
    <name evidence="1" type="ORF">GCM10011617_13180</name>
</gene>
<accession>A0A918RDF8</accession>
<evidence type="ECO:0000313" key="2">
    <source>
        <dbReference type="Proteomes" id="UP000634139"/>
    </source>
</evidence>
<reference evidence="1" key="2">
    <citation type="submission" date="2020-09" db="EMBL/GenBank/DDBJ databases">
        <authorList>
            <person name="Sun Q."/>
            <person name="Kim S."/>
        </authorList>
    </citation>
    <scope>NUCLEOTIDE SEQUENCE</scope>
    <source>
        <strain evidence="1">KCTC 32422</strain>
    </source>
</reference>
<keyword evidence="2" id="KW-1185">Reference proteome</keyword>
<dbReference type="EMBL" id="BMZD01000003">
    <property type="protein sequence ID" value="GGZ94736.1"/>
    <property type="molecule type" value="Genomic_DNA"/>
</dbReference>
<protein>
    <submittedName>
        <fullName evidence="1">Uncharacterized protein</fullName>
    </submittedName>
</protein>
<dbReference type="Proteomes" id="UP000634139">
    <property type="component" value="Unassembled WGS sequence"/>
</dbReference>
<evidence type="ECO:0000313" key="1">
    <source>
        <dbReference type="EMBL" id="GGZ94736.1"/>
    </source>
</evidence>
<organism evidence="1 2">
    <name type="scientific">Novosphingobium arvoryzae</name>
    <dbReference type="NCBI Taxonomy" id="1256514"/>
    <lineage>
        <taxon>Bacteria</taxon>
        <taxon>Pseudomonadati</taxon>
        <taxon>Pseudomonadota</taxon>
        <taxon>Alphaproteobacteria</taxon>
        <taxon>Sphingomonadales</taxon>
        <taxon>Sphingomonadaceae</taxon>
        <taxon>Novosphingobium</taxon>
    </lineage>
</organism>
<comment type="caution">
    <text evidence="1">The sequence shown here is derived from an EMBL/GenBank/DDBJ whole genome shotgun (WGS) entry which is preliminary data.</text>
</comment>
<sequence length="191" mass="19791">MELLAMGLAFDCLELAPRRAIHHAVPGHPLGLESVPGGEVVVLQPGPHLIDGAGMLPVVRMLAGLGAALSTLPGALAVCWGPAGTCMAPDYYQRVVGNWLAGGAFPALGLTMLHRTADGAMESRGLAFMTGQELRFEPAAGISPQQAGQIALRLVHVLVEHGPVLTAQALSGPAGEHLRAEPDGPVLRVRM</sequence>
<name>A0A918RDF8_9SPHN</name>
<dbReference type="RefSeq" id="WP_189539735.1">
    <property type="nucleotide sequence ID" value="NZ_BMZD01000003.1"/>
</dbReference>